<dbReference type="InterPro" id="IPR041698">
    <property type="entry name" value="Methyltransf_25"/>
</dbReference>
<dbReference type="Gene3D" id="3.40.50.150">
    <property type="entry name" value="Vaccinia Virus protein VP39"/>
    <property type="match status" value="1"/>
</dbReference>
<keyword evidence="1 3" id="KW-0808">Transferase</keyword>
<name>Q217G1_RHOPB</name>
<dbReference type="InterPro" id="IPR029063">
    <property type="entry name" value="SAM-dependent_MTases_sf"/>
</dbReference>
<gene>
    <name evidence="3" type="ordered locus">RPC_1918</name>
</gene>
<dbReference type="KEGG" id="rpc:RPC_1918"/>
<dbReference type="AlphaFoldDB" id="Q217G1"/>
<keyword evidence="3" id="KW-0489">Methyltransferase</keyword>
<proteinExistence type="predicted"/>
<organism evidence="3">
    <name type="scientific">Rhodopseudomonas palustris (strain BisB18)</name>
    <dbReference type="NCBI Taxonomy" id="316056"/>
    <lineage>
        <taxon>Bacteria</taxon>
        <taxon>Pseudomonadati</taxon>
        <taxon>Pseudomonadota</taxon>
        <taxon>Alphaproteobacteria</taxon>
        <taxon>Hyphomicrobiales</taxon>
        <taxon>Nitrobacteraceae</taxon>
        <taxon>Rhodopseudomonas</taxon>
    </lineage>
</organism>
<dbReference type="GO" id="GO:0008168">
    <property type="term" value="F:methyltransferase activity"/>
    <property type="evidence" value="ECO:0007669"/>
    <property type="project" value="UniProtKB-KW"/>
</dbReference>
<accession>Q217G1</accession>
<reference evidence="3" key="1">
    <citation type="submission" date="2006-03" db="EMBL/GenBank/DDBJ databases">
        <title>Complete sequence of Rhodopseudomonas palustris BisB18.</title>
        <authorList>
            <consortium name="US DOE Joint Genome Institute"/>
            <person name="Copeland A."/>
            <person name="Lucas S."/>
            <person name="Lapidus A."/>
            <person name="Barry K."/>
            <person name="Detter J.C."/>
            <person name="Glavina del Rio T."/>
            <person name="Hammon N."/>
            <person name="Israni S."/>
            <person name="Dalin E."/>
            <person name="Tice H."/>
            <person name="Pitluck S."/>
            <person name="Chain P."/>
            <person name="Malfatti S."/>
            <person name="Shin M."/>
            <person name="Vergez L."/>
            <person name="Schmutz J."/>
            <person name="Larimer F."/>
            <person name="Land M."/>
            <person name="Hauser L."/>
            <person name="Pelletier D.A."/>
            <person name="Kyrpides N."/>
            <person name="Anderson I."/>
            <person name="Oda Y."/>
            <person name="Harwood C.S."/>
            <person name="Richardson P."/>
        </authorList>
    </citation>
    <scope>NUCLEOTIDE SEQUENCE [LARGE SCALE GENOMIC DNA]</scope>
    <source>
        <strain evidence="3">BisB18</strain>
    </source>
</reference>
<dbReference type="Pfam" id="PF13649">
    <property type="entry name" value="Methyltransf_25"/>
    <property type="match status" value="1"/>
</dbReference>
<evidence type="ECO:0000256" key="1">
    <source>
        <dbReference type="ARBA" id="ARBA00022679"/>
    </source>
</evidence>
<dbReference type="eggNOG" id="COG2226">
    <property type="taxonomic scope" value="Bacteria"/>
</dbReference>
<dbReference type="STRING" id="316056.RPC_1918"/>
<feature type="domain" description="Methyltransferase" evidence="2">
    <location>
        <begin position="67"/>
        <end position="156"/>
    </location>
</feature>
<evidence type="ECO:0000313" key="3">
    <source>
        <dbReference type="EMBL" id="ABD87475.1"/>
    </source>
</evidence>
<protein>
    <submittedName>
        <fullName evidence="3">Methyltransferase type 11</fullName>
    </submittedName>
</protein>
<dbReference type="CDD" id="cd02440">
    <property type="entry name" value="AdoMet_MTases"/>
    <property type="match status" value="1"/>
</dbReference>
<dbReference type="HOGENOM" id="CLU_037990_15_0_5"/>
<dbReference type="SUPFAM" id="SSF53335">
    <property type="entry name" value="S-adenosyl-L-methionine-dependent methyltransferases"/>
    <property type="match status" value="1"/>
</dbReference>
<evidence type="ECO:0000259" key="2">
    <source>
        <dbReference type="Pfam" id="PF13649"/>
    </source>
</evidence>
<dbReference type="EMBL" id="CP000301">
    <property type="protein sequence ID" value="ABD87475.1"/>
    <property type="molecule type" value="Genomic_DNA"/>
</dbReference>
<dbReference type="GO" id="GO:0032259">
    <property type="term" value="P:methylation"/>
    <property type="evidence" value="ECO:0007669"/>
    <property type="project" value="UniProtKB-KW"/>
</dbReference>
<dbReference type="PANTHER" id="PTHR43861">
    <property type="entry name" value="TRANS-ACONITATE 2-METHYLTRANSFERASE-RELATED"/>
    <property type="match status" value="1"/>
</dbReference>
<sequence>MRGGESPSMQMRQTTPIVLTSGMTERSDVQFWDRVADRYAARPIKDVAAYEAMLADVASRLSASDRVLEIGCGTGGTAIRLAPGVLQWKATDLSPEMLRIAQAKPAPANLSFAMAGAELAAGEAPYDAVCAFLILHLVRDLRTSLAAIRDQLKPGGLLLSKTFCFGDMNIVMRRAVLPALQAFGMVPPVSVLTLSELRQAIVDTGFAIEAERSFGRNRHSHYIVARRSS</sequence>